<sequence length="137" mass="15109">MPPALPSAQKNRIQLHLHNRVDVATIAKLEGVGKSSIYRIIDNLLTYGTHTAPLTAKRRRPPAISPAAKDGLRTFIEDNPEAYQYEMQYDLFDRFGVVVSQATISKTIYASGISRKGDKGGRKGGRRDREGIVVEGS</sequence>
<evidence type="ECO:0000313" key="2">
    <source>
        <dbReference type="EMBL" id="CAF9907870.1"/>
    </source>
</evidence>
<dbReference type="Proteomes" id="UP000664534">
    <property type="component" value="Unassembled WGS sequence"/>
</dbReference>
<gene>
    <name evidence="2" type="ORF">IMSHALPRED_006519</name>
</gene>
<name>A0A8H3I5A3_9LECA</name>
<keyword evidence="3" id="KW-1185">Reference proteome</keyword>
<dbReference type="AlphaFoldDB" id="A0A8H3I5A3"/>
<dbReference type="SUPFAM" id="SSF46689">
    <property type="entry name" value="Homeodomain-like"/>
    <property type="match status" value="1"/>
</dbReference>
<protein>
    <submittedName>
        <fullName evidence="2">Uncharacterized protein</fullName>
    </submittedName>
</protein>
<evidence type="ECO:0000256" key="1">
    <source>
        <dbReference type="SAM" id="MobiDB-lite"/>
    </source>
</evidence>
<dbReference type="EMBL" id="CAJPDT010000004">
    <property type="protein sequence ID" value="CAF9907870.1"/>
    <property type="molecule type" value="Genomic_DNA"/>
</dbReference>
<feature type="region of interest" description="Disordered" evidence="1">
    <location>
        <begin position="115"/>
        <end position="137"/>
    </location>
</feature>
<evidence type="ECO:0000313" key="3">
    <source>
        <dbReference type="Proteomes" id="UP000664534"/>
    </source>
</evidence>
<accession>A0A8H3I5A3</accession>
<proteinExistence type="predicted"/>
<comment type="caution">
    <text evidence="2">The sequence shown here is derived from an EMBL/GenBank/DDBJ whole genome shotgun (WGS) entry which is preliminary data.</text>
</comment>
<dbReference type="OrthoDB" id="5388375at2759"/>
<dbReference type="InterPro" id="IPR009057">
    <property type="entry name" value="Homeodomain-like_sf"/>
</dbReference>
<reference evidence="2" key="1">
    <citation type="submission" date="2021-03" db="EMBL/GenBank/DDBJ databases">
        <authorList>
            <person name="Tagirdzhanova G."/>
        </authorList>
    </citation>
    <scope>NUCLEOTIDE SEQUENCE</scope>
</reference>
<organism evidence="2 3">
    <name type="scientific">Imshaugia aleurites</name>
    <dbReference type="NCBI Taxonomy" id="172621"/>
    <lineage>
        <taxon>Eukaryota</taxon>
        <taxon>Fungi</taxon>
        <taxon>Dikarya</taxon>
        <taxon>Ascomycota</taxon>
        <taxon>Pezizomycotina</taxon>
        <taxon>Lecanoromycetes</taxon>
        <taxon>OSLEUM clade</taxon>
        <taxon>Lecanoromycetidae</taxon>
        <taxon>Lecanorales</taxon>
        <taxon>Lecanorineae</taxon>
        <taxon>Parmeliaceae</taxon>
        <taxon>Imshaugia</taxon>
    </lineage>
</organism>